<protein>
    <recommendedName>
        <fullName evidence="2">Large polyvalent protein-associated domain-containing protein</fullName>
    </recommendedName>
</protein>
<reference evidence="3 4" key="1">
    <citation type="submission" date="2017-11" db="EMBL/GenBank/DDBJ databases">
        <authorList>
            <person name="Seth-Smith MB H."/>
        </authorList>
    </citation>
    <scope>NUCLEOTIDE SEQUENCE [LARGE SCALE GENOMIC DNA]</scope>
    <source>
        <strain evidence="3">E</strain>
        <plasmid evidence="4">iv</plasmid>
    </source>
</reference>
<sequence length="904" mass="100635">MLIRVSGHHDGVKQYLEDGRKVGREFSRDEMDERVVLDGDLDLTESVYRMIDAAPNVDRYLTITLSFKEDHIDRETLDAVVRDFKAFVFAAYRPDELNFYAEAHLPRVKSYVDEKTGTLVERKPHIHVVIPKLNLISGQSARPFGFDKLNLDYFDAIQEHLNAKYGLASPKDNRRTEFSDASEMLSRYRGDLFRADSRQLKERILDGMLDRRVERIDDFMALLAEHGAVRVRNVGREDAYPNVKPAGAEKGVNLKDYVFSREFIELPTDEKLLQLAADAAEHYIERQPARATPEDIQARLDEWMAERAREVKYLNSGNTLQWQRYQQSSSGDRRLMLDALERGFYAQHLKEFHDDTSGFGRLEPDDIDRTFDTPFNSDDGWGSPDVGPTFDGPGGPGFDPGPSGADPAPAFDADEFGAWSGEPEFVAEPVDAVRALSGGDLVGVDEGRPVLLPDPAHEHVDDAGAVSTYRLRRVRDRDREIAPERSRTGRVADSAISQAARDAREARRQRAGKGEFAEIRQQLNADRLLAELSHSHGVLPQKYVVTVGSDGGARIRAGRRNLNVSDFLTKELNLSWNEAAPLLRESYARQRAGEPIPRTRELPRTVLWREFAAERDAHARARRAAWAAQKDHEHARRAAIAGELAERRTQIRYASQMRQPERRQALAAARLTRAAADTALAAQIRLERDVLKARYGAATAPTFTGWLQQRAQGGDERALAELRRTGKPSHADPTSTNTPVNTIRPGTPAVHEDNAILFHGPELSLSVDEGGSVSYRRDGQTLVVDRGDAVDVLQVDRAAIETGLRLAQMKFGRTLELDGNEVFRQAAIEVAAAAGLSVQFGDTQLNRALADARSSRVDRQLADVRESLGVRDDVSRPAAPAQPAPATAPQPGPATDPKPRGPRV</sequence>
<feature type="compositionally biased region" description="Polar residues" evidence="1">
    <location>
        <begin position="732"/>
        <end position="741"/>
    </location>
</feature>
<keyword evidence="4" id="KW-1185">Reference proteome</keyword>
<feature type="region of interest" description="Disordered" evidence="1">
    <location>
        <begin position="479"/>
        <end position="513"/>
    </location>
</feature>
<keyword evidence="3" id="KW-0614">Plasmid</keyword>
<organism evidence="3 4">
    <name type="scientific">Burkholderia stabilis</name>
    <dbReference type="NCBI Taxonomy" id="95485"/>
    <lineage>
        <taxon>Bacteria</taxon>
        <taxon>Pseudomonadati</taxon>
        <taxon>Pseudomonadota</taxon>
        <taxon>Betaproteobacteria</taxon>
        <taxon>Burkholderiales</taxon>
        <taxon>Burkholderiaceae</taxon>
        <taxon>Burkholderia</taxon>
        <taxon>Burkholderia cepacia complex</taxon>
    </lineage>
</organism>
<proteinExistence type="predicted"/>
<geneLocation type="plasmid" evidence="4">
    <name>iv</name>
</geneLocation>
<dbReference type="AlphaFoldDB" id="A0AAJ5NFD6"/>
<name>A0AAJ5NFD6_9BURK</name>
<evidence type="ECO:0000256" key="1">
    <source>
        <dbReference type="SAM" id="MobiDB-lite"/>
    </source>
</evidence>
<evidence type="ECO:0000313" key="3">
    <source>
        <dbReference type="EMBL" id="VBB17475.1"/>
    </source>
</evidence>
<feature type="compositionally biased region" description="Basic and acidic residues" evidence="1">
    <location>
        <begin position="864"/>
        <end position="875"/>
    </location>
</feature>
<dbReference type="GeneID" id="39468109"/>
<feature type="compositionally biased region" description="Basic and acidic residues" evidence="1">
    <location>
        <begin position="501"/>
        <end position="513"/>
    </location>
</feature>
<evidence type="ECO:0000259" key="2">
    <source>
        <dbReference type="Pfam" id="PF18821"/>
    </source>
</evidence>
<dbReference type="Proteomes" id="UP000268684">
    <property type="component" value="Plasmid IV"/>
</dbReference>
<feature type="compositionally biased region" description="Pro residues" evidence="1">
    <location>
        <begin position="880"/>
        <end position="896"/>
    </location>
</feature>
<dbReference type="EMBL" id="LR025745">
    <property type="protein sequence ID" value="VBB17475.1"/>
    <property type="molecule type" value="Genomic_DNA"/>
</dbReference>
<evidence type="ECO:0000313" key="4">
    <source>
        <dbReference type="Proteomes" id="UP000268684"/>
    </source>
</evidence>
<accession>A0AAJ5NFD6</accession>
<gene>
    <name evidence="3" type="ORF">BSTAB16_7694</name>
</gene>
<dbReference type="RefSeq" id="WP_049036522.1">
    <property type="nucleotide sequence ID" value="NZ_LR025745.1"/>
</dbReference>
<dbReference type="Pfam" id="PF18821">
    <property type="entry name" value="LPD7"/>
    <property type="match status" value="1"/>
</dbReference>
<feature type="region of interest" description="Disordered" evidence="1">
    <location>
        <begin position="864"/>
        <end position="904"/>
    </location>
</feature>
<feature type="domain" description="Large polyvalent protein-associated" evidence="2">
    <location>
        <begin position="767"/>
        <end position="852"/>
    </location>
</feature>
<feature type="region of interest" description="Disordered" evidence="1">
    <location>
        <begin position="724"/>
        <end position="746"/>
    </location>
</feature>
<feature type="region of interest" description="Disordered" evidence="1">
    <location>
        <begin position="376"/>
        <end position="407"/>
    </location>
</feature>
<dbReference type="InterPro" id="IPR040677">
    <property type="entry name" value="LPD7"/>
</dbReference>